<keyword evidence="2" id="KW-0904">Protein phosphatase</keyword>
<evidence type="ECO:0000259" key="5">
    <source>
        <dbReference type="PROSITE" id="PS50969"/>
    </source>
</evidence>
<comment type="similarity">
    <text evidence="4">Belongs to the CTDSPL2 family.</text>
</comment>
<evidence type="ECO:0000313" key="6">
    <source>
        <dbReference type="EMBL" id="KAJ3200381.1"/>
    </source>
</evidence>
<protein>
    <submittedName>
        <fullName evidence="6">CTD small phosphatase-like protein 2</fullName>
    </submittedName>
</protein>
<dbReference type="SMART" id="SM00577">
    <property type="entry name" value="CPDc"/>
    <property type="match status" value="1"/>
</dbReference>
<dbReference type="SUPFAM" id="SSF56784">
    <property type="entry name" value="HAD-like"/>
    <property type="match status" value="1"/>
</dbReference>
<sequence length="329" mass="38263">MDIDEAGPDNEEGQINSKKLERSLDTIVQNQNDFYDKENKNNYNLNSNNINNSNNKNKKFMASSAIITSSFRNENINLDHQKINKLESINTFNCKKFEVKNINAVNNWTLNNIANFENIESFNFIRNLHNLNQINLSKRAPVLPKKTRSSHPITLVLDLDETLVHCSTTQMDSPDLEFNVNFNGVDYLVKGKVRPYYKEFLERASEMFEIVIFTASQKVYADSLLNILDPNRKLIRHRLFRDSCSHIYGNYLKDLSILGRDLSKCVIVDNSPQAFGFHLPNGIPISSWYEDKEDTELLKLLHFLEKIREAEDVRPFVVNEFRMEERIFG</sequence>
<dbReference type="GO" id="GO:0005634">
    <property type="term" value="C:nucleus"/>
    <property type="evidence" value="ECO:0007669"/>
    <property type="project" value="UniProtKB-ARBA"/>
</dbReference>
<dbReference type="CDD" id="cd07521">
    <property type="entry name" value="HAD_FCP1-like"/>
    <property type="match status" value="1"/>
</dbReference>
<dbReference type="InterPro" id="IPR036412">
    <property type="entry name" value="HAD-like_sf"/>
</dbReference>
<dbReference type="InterPro" id="IPR050365">
    <property type="entry name" value="TIM50"/>
</dbReference>
<dbReference type="PANTHER" id="PTHR12210">
    <property type="entry name" value="DULLARD PROTEIN PHOSPHATASE"/>
    <property type="match status" value="1"/>
</dbReference>
<reference evidence="6" key="1">
    <citation type="submission" date="2020-05" db="EMBL/GenBank/DDBJ databases">
        <title>Phylogenomic resolution of chytrid fungi.</title>
        <authorList>
            <person name="Stajich J.E."/>
            <person name="Amses K."/>
            <person name="Simmons R."/>
            <person name="Seto K."/>
            <person name="Myers J."/>
            <person name="Bonds A."/>
            <person name="Quandt C.A."/>
            <person name="Barry K."/>
            <person name="Liu P."/>
            <person name="Grigoriev I."/>
            <person name="Longcore J.E."/>
            <person name="James T.Y."/>
        </authorList>
    </citation>
    <scope>NUCLEOTIDE SEQUENCE</scope>
    <source>
        <strain evidence="6">JEL0476</strain>
    </source>
</reference>
<comment type="caution">
    <text evidence="6">The sequence shown here is derived from an EMBL/GenBank/DDBJ whole genome shotgun (WGS) entry which is preliminary data.</text>
</comment>
<comment type="function">
    <text evidence="3">Probable phosphatase.</text>
</comment>
<dbReference type="FunFam" id="3.40.50.1000:FF:000015">
    <property type="entry name" value="CTD small phosphatase-like protein 2"/>
    <property type="match status" value="1"/>
</dbReference>
<dbReference type="GO" id="GO:0004721">
    <property type="term" value="F:phosphoprotein phosphatase activity"/>
    <property type="evidence" value="ECO:0007669"/>
    <property type="project" value="UniProtKB-KW"/>
</dbReference>
<evidence type="ECO:0000256" key="4">
    <source>
        <dbReference type="ARBA" id="ARBA00038355"/>
    </source>
</evidence>
<dbReference type="InterPro" id="IPR004274">
    <property type="entry name" value="FCP1_dom"/>
</dbReference>
<proteinExistence type="inferred from homology"/>
<evidence type="ECO:0000313" key="7">
    <source>
        <dbReference type="Proteomes" id="UP001211065"/>
    </source>
</evidence>
<accession>A0AAD5TTA3</accession>
<dbReference type="InterPro" id="IPR023214">
    <property type="entry name" value="HAD_sf"/>
</dbReference>
<dbReference type="NCBIfam" id="TIGR02251">
    <property type="entry name" value="HIF-SF_euk"/>
    <property type="match status" value="1"/>
</dbReference>
<evidence type="ECO:0000256" key="1">
    <source>
        <dbReference type="ARBA" id="ARBA00022801"/>
    </source>
</evidence>
<organism evidence="6 7">
    <name type="scientific">Clydaea vesicula</name>
    <dbReference type="NCBI Taxonomy" id="447962"/>
    <lineage>
        <taxon>Eukaryota</taxon>
        <taxon>Fungi</taxon>
        <taxon>Fungi incertae sedis</taxon>
        <taxon>Chytridiomycota</taxon>
        <taxon>Chytridiomycota incertae sedis</taxon>
        <taxon>Chytridiomycetes</taxon>
        <taxon>Lobulomycetales</taxon>
        <taxon>Lobulomycetaceae</taxon>
        <taxon>Clydaea</taxon>
    </lineage>
</organism>
<dbReference type="InterPro" id="IPR011948">
    <property type="entry name" value="Dullard_phosphatase"/>
</dbReference>
<feature type="domain" description="FCP1 homology" evidence="5">
    <location>
        <begin position="148"/>
        <end position="307"/>
    </location>
</feature>
<keyword evidence="1" id="KW-0378">Hydrolase</keyword>
<dbReference type="EMBL" id="JADGJW010001918">
    <property type="protein sequence ID" value="KAJ3200381.1"/>
    <property type="molecule type" value="Genomic_DNA"/>
</dbReference>
<dbReference type="Pfam" id="PF03031">
    <property type="entry name" value="NIF"/>
    <property type="match status" value="1"/>
</dbReference>
<dbReference type="Gene3D" id="3.40.50.1000">
    <property type="entry name" value="HAD superfamily/HAD-like"/>
    <property type="match status" value="1"/>
</dbReference>
<dbReference type="PROSITE" id="PS50969">
    <property type="entry name" value="FCP1"/>
    <property type="match status" value="1"/>
</dbReference>
<dbReference type="AlphaFoldDB" id="A0AAD5TTA3"/>
<evidence type="ECO:0000256" key="3">
    <source>
        <dbReference type="ARBA" id="ARBA00037324"/>
    </source>
</evidence>
<evidence type="ECO:0000256" key="2">
    <source>
        <dbReference type="ARBA" id="ARBA00022912"/>
    </source>
</evidence>
<dbReference type="Proteomes" id="UP001211065">
    <property type="component" value="Unassembled WGS sequence"/>
</dbReference>
<name>A0AAD5TTA3_9FUNG</name>
<keyword evidence="7" id="KW-1185">Reference proteome</keyword>
<gene>
    <name evidence="6" type="primary">CTDSPL2</name>
    <name evidence="6" type="ORF">HK099_002704</name>
</gene>